<dbReference type="EMBL" id="QMIG01000002">
    <property type="protein sequence ID" value="RAW17957.1"/>
    <property type="molecule type" value="Genomic_DNA"/>
</dbReference>
<dbReference type="SUPFAM" id="SSF52540">
    <property type="entry name" value="P-loop containing nucleoside triphosphate hydrolases"/>
    <property type="match status" value="1"/>
</dbReference>
<proteinExistence type="predicted"/>
<dbReference type="AlphaFoldDB" id="A0A329R0B5"/>
<dbReference type="InterPro" id="IPR027417">
    <property type="entry name" value="P-loop_NTPase"/>
</dbReference>
<organism evidence="1 2">
    <name type="scientific">Phytoactinopolyspora halophila</name>
    <dbReference type="NCBI Taxonomy" id="1981511"/>
    <lineage>
        <taxon>Bacteria</taxon>
        <taxon>Bacillati</taxon>
        <taxon>Actinomycetota</taxon>
        <taxon>Actinomycetes</taxon>
        <taxon>Jiangellales</taxon>
        <taxon>Jiangellaceae</taxon>
        <taxon>Phytoactinopolyspora</taxon>
    </lineage>
</organism>
<dbReference type="GO" id="GO:0005829">
    <property type="term" value="C:cytosol"/>
    <property type="evidence" value="ECO:0007669"/>
    <property type="project" value="TreeGrafter"/>
</dbReference>
<name>A0A329R0B5_9ACTN</name>
<protein>
    <submittedName>
        <fullName evidence="1">AAA family ATPase</fullName>
    </submittedName>
</protein>
<comment type="caution">
    <text evidence="1">The sequence shown here is derived from an EMBL/GenBank/DDBJ whole genome shotgun (WGS) entry which is preliminary data.</text>
</comment>
<evidence type="ECO:0000313" key="1">
    <source>
        <dbReference type="EMBL" id="RAW17957.1"/>
    </source>
</evidence>
<evidence type="ECO:0000313" key="2">
    <source>
        <dbReference type="Proteomes" id="UP000250462"/>
    </source>
</evidence>
<dbReference type="GO" id="GO:0000725">
    <property type="term" value="P:recombinational repair"/>
    <property type="evidence" value="ECO:0007669"/>
    <property type="project" value="TreeGrafter"/>
</dbReference>
<reference evidence="1 2" key="1">
    <citation type="submission" date="2018-06" db="EMBL/GenBank/DDBJ databases">
        <title>Phytoactinopolyspora halophila sp. nov., a novel halophilic actinomycete isolated from a saline soil in China.</title>
        <authorList>
            <person name="Tang S.-K."/>
        </authorList>
    </citation>
    <scope>NUCLEOTIDE SEQUENCE [LARGE SCALE GENOMIC DNA]</scope>
    <source>
        <strain evidence="1 2">YIM 96934</strain>
    </source>
</reference>
<dbReference type="GO" id="GO:0003677">
    <property type="term" value="F:DNA binding"/>
    <property type="evidence" value="ECO:0007669"/>
    <property type="project" value="InterPro"/>
</dbReference>
<dbReference type="InterPro" id="IPR000212">
    <property type="entry name" value="DNA_helicase_UvrD/REP"/>
</dbReference>
<dbReference type="GO" id="GO:0043138">
    <property type="term" value="F:3'-5' DNA helicase activity"/>
    <property type="evidence" value="ECO:0007669"/>
    <property type="project" value="TreeGrafter"/>
</dbReference>
<dbReference type="PANTHER" id="PTHR11070:SF45">
    <property type="entry name" value="DNA 3'-5' HELICASE"/>
    <property type="match status" value="1"/>
</dbReference>
<dbReference type="RefSeq" id="WP_112256913.1">
    <property type="nucleotide sequence ID" value="NZ_QMIG01000002.1"/>
</dbReference>
<accession>A0A329R0B5</accession>
<sequence length="687" mass="75075">MAAQPPATPEDVLATERAYMRRARTLLGAMRERTVSLTAQSGDHVSTEYLKASLYRRAKALEDDPSLPLFFGRIDRLQTTEPGSDAPADAETFHIGRRHVMDEAGDPVVVDWRADVARAFYQATRSDPHGVTRRRRFGFAAGELTSFEDEHLLDPDEPDTASRILAEEIEQPRVGPMRDIVATIQPEQDDVVRFPLERSVCVQGAPGTGKTAVGLHRAAYLLHTYRDRLRRTGVLILGPNRAFLHYISQVLPALGEVDVQQMTVSELVDHVPIRGRDDLETAALKGDPRMAHVIRRAIWSHVNDPVEPLHVPRGARTWRVPASEAAETIAALRARGDGYATARALLAQRLAHRVLLRIEASGQVTDDRVQNAVARSRPMKAYVDAIWPALDPAKIVMRLLSDTDFLADAAAGILRDDEQDLIRWSRAPRSVRSAPWTHADAVLVDEATAMMQRFSGLGHVVLDEAQDLSPMELRAVGRRISGSTTVLGDIAQGTTPWATPAWPDALAHLGQEDAHIEILRQGFRVPATVVAFSSRLLPTIAPEIAPPEPVRTNRGQLEVISAGDASFVSTVRRVRERPGSLGVIASDPMVDEVGRWLQEAGLAFGQLDDDAASTLVPASLAKGLEYDHVVVVEPAAIASEERSTGELSGLRRLYVALTRAVSSLTVVHSAPLPEALLDADAHRVPSS</sequence>
<dbReference type="OrthoDB" id="9787585at2"/>
<keyword evidence="2" id="KW-1185">Reference proteome</keyword>
<gene>
    <name evidence="1" type="ORF">DPM12_03705</name>
</gene>
<dbReference type="Gene3D" id="3.40.50.300">
    <property type="entry name" value="P-loop containing nucleotide triphosphate hydrolases"/>
    <property type="match status" value="2"/>
</dbReference>
<dbReference type="PANTHER" id="PTHR11070">
    <property type="entry name" value="UVRD / RECB / PCRA DNA HELICASE FAMILY MEMBER"/>
    <property type="match status" value="1"/>
</dbReference>
<dbReference type="Proteomes" id="UP000250462">
    <property type="component" value="Unassembled WGS sequence"/>
</dbReference>
<dbReference type="GO" id="GO:0005524">
    <property type="term" value="F:ATP binding"/>
    <property type="evidence" value="ECO:0007669"/>
    <property type="project" value="InterPro"/>
</dbReference>